<accession>A0A397Y9B5</accession>
<dbReference type="Proteomes" id="UP000264353">
    <property type="component" value="Chromosome A8"/>
</dbReference>
<gene>
    <name evidence="1" type="ORF">BRARA_H00287</name>
</gene>
<organism evidence="1 2">
    <name type="scientific">Brassica campestris</name>
    <name type="common">Field mustard</name>
    <dbReference type="NCBI Taxonomy" id="3711"/>
    <lineage>
        <taxon>Eukaryota</taxon>
        <taxon>Viridiplantae</taxon>
        <taxon>Streptophyta</taxon>
        <taxon>Embryophyta</taxon>
        <taxon>Tracheophyta</taxon>
        <taxon>Spermatophyta</taxon>
        <taxon>Magnoliopsida</taxon>
        <taxon>eudicotyledons</taxon>
        <taxon>Gunneridae</taxon>
        <taxon>Pentapetalae</taxon>
        <taxon>rosids</taxon>
        <taxon>malvids</taxon>
        <taxon>Brassicales</taxon>
        <taxon>Brassicaceae</taxon>
        <taxon>Brassiceae</taxon>
        <taxon>Brassica</taxon>
    </lineage>
</organism>
<dbReference type="AlphaFoldDB" id="A0A397Y9B5"/>
<proteinExistence type="predicted"/>
<reference evidence="1 2" key="1">
    <citation type="submission" date="2018-06" db="EMBL/GenBank/DDBJ databases">
        <title>WGS assembly of Brassica rapa FPsc.</title>
        <authorList>
            <person name="Bowman J."/>
            <person name="Kohchi T."/>
            <person name="Yamato K."/>
            <person name="Jenkins J."/>
            <person name="Shu S."/>
            <person name="Ishizaki K."/>
            <person name="Yamaoka S."/>
            <person name="Nishihama R."/>
            <person name="Nakamura Y."/>
            <person name="Berger F."/>
            <person name="Adam C."/>
            <person name="Aki S."/>
            <person name="Althoff F."/>
            <person name="Araki T."/>
            <person name="Arteaga-Vazquez M."/>
            <person name="Balasubrmanian S."/>
            <person name="Bauer D."/>
            <person name="Boehm C."/>
            <person name="Briginshaw L."/>
            <person name="Caballero-Perez J."/>
            <person name="Catarino B."/>
            <person name="Chen F."/>
            <person name="Chiyoda S."/>
            <person name="Chovatia M."/>
            <person name="Davies K."/>
            <person name="Delmans M."/>
            <person name="Demura T."/>
            <person name="Dierschke T."/>
            <person name="Dolan L."/>
            <person name="Dorantes-Acosta A."/>
            <person name="Eklund D."/>
            <person name="Florent S."/>
            <person name="Flores-Sandoval E."/>
            <person name="Fujiyama A."/>
            <person name="Fukuzawa H."/>
            <person name="Galik B."/>
            <person name="Grimanelli D."/>
            <person name="Grimwood J."/>
            <person name="Grossniklaus U."/>
            <person name="Hamada T."/>
            <person name="Haseloff J."/>
            <person name="Hetherington A."/>
            <person name="Higo A."/>
            <person name="Hirakawa Y."/>
            <person name="Hundley H."/>
            <person name="Ikeda Y."/>
            <person name="Inoue K."/>
            <person name="Inoue S."/>
            <person name="Ishida S."/>
            <person name="Jia Q."/>
            <person name="Kakita M."/>
            <person name="Kanazawa T."/>
            <person name="Kawai Y."/>
            <person name="Kawashima T."/>
            <person name="Kennedy M."/>
            <person name="Kinose K."/>
            <person name="Kinoshita T."/>
            <person name="Kohara Y."/>
            <person name="Koide E."/>
            <person name="Komatsu K."/>
            <person name="Kopischke S."/>
            <person name="Kubo M."/>
            <person name="Kyozuka J."/>
            <person name="Lagercrantz U."/>
            <person name="Lin S."/>
            <person name="Lindquist E."/>
            <person name="Lipzen A."/>
            <person name="Lu C."/>
            <person name="Luna E."/>
            <person name="Martienssen R."/>
            <person name="Minamino N."/>
            <person name="Mizutani M."/>
            <person name="Mizutani M."/>
            <person name="Mochizuki N."/>
            <person name="Monte I."/>
            <person name="Mosher R."/>
            <person name="Nagasaki H."/>
            <person name="Nakagami H."/>
            <person name="Naramoto S."/>
            <person name="Nishitani K."/>
            <person name="Ohtani M."/>
            <person name="Okamoto T."/>
            <person name="Okumura M."/>
            <person name="Phillips J."/>
            <person name="Pollak B."/>
            <person name="Reinders A."/>
            <person name="Roevekamp M."/>
            <person name="Sano R."/>
            <person name="Sawa S."/>
            <person name="Schmid M."/>
            <person name="Shirakawa M."/>
            <person name="Solano R."/>
            <person name="Spunde A."/>
            <person name="Suetsugu N."/>
            <person name="Sugano S."/>
            <person name="Sugiyama A."/>
            <person name="Sun R."/>
            <person name="Suzuki Y."/>
            <person name="Takenaka M."/>
            <person name="Takezawa D."/>
            <person name="Tomogane H."/>
            <person name="Tsuzuki M."/>
            <person name="Ueda T."/>
            <person name="Umeda M."/>
            <person name="Ward J."/>
            <person name="Watanabe Y."/>
            <person name="Yazaki K."/>
            <person name="Yokoyama R."/>
            <person name="Yoshitake Y."/>
            <person name="Yotsui I."/>
            <person name="Zachgo S."/>
            <person name="Schmutz J."/>
        </authorList>
    </citation>
    <scope>NUCLEOTIDE SEQUENCE [LARGE SCALE GENOMIC DNA]</scope>
    <source>
        <strain evidence="2">cv. B-3</strain>
    </source>
</reference>
<name>A0A397Y9B5_BRACM</name>
<dbReference type="EMBL" id="CM010635">
    <property type="protein sequence ID" value="RID49488.1"/>
    <property type="molecule type" value="Genomic_DNA"/>
</dbReference>
<protein>
    <submittedName>
        <fullName evidence="1">Uncharacterized protein</fullName>
    </submittedName>
</protein>
<evidence type="ECO:0000313" key="1">
    <source>
        <dbReference type="EMBL" id="RID49488.1"/>
    </source>
</evidence>
<sequence length="55" mass="6587">MFLFTSRSQKRIDLREEASALYCLRNTHSRHLFLSTDTQHQSLQFIVTVFNTHNF</sequence>
<evidence type="ECO:0000313" key="2">
    <source>
        <dbReference type="Proteomes" id="UP000264353"/>
    </source>
</evidence>